<keyword evidence="14" id="KW-1185">Reference proteome</keyword>
<comment type="similarity">
    <text evidence="2">Belongs to the monovalent cation:proton antiporter 2 (CPA2) transporter (TC 2.A.37) family.</text>
</comment>
<feature type="transmembrane region" description="Helical" evidence="9">
    <location>
        <begin position="149"/>
        <end position="173"/>
    </location>
</feature>
<feature type="transmembrane region" description="Helical" evidence="9">
    <location>
        <begin position="543"/>
        <end position="563"/>
    </location>
</feature>
<feature type="transmembrane region" description="Helical" evidence="9">
    <location>
        <begin position="115"/>
        <end position="137"/>
    </location>
</feature>
<feature type="transmembrane region" description="Helical" evidence="9">
    <location>
        <begin position="185"/>
        <end position="207"/>
    </location>
</feature>
<dbReference type="Proteomes" id="UP001620339">
    <property type="component" value="Unassembled WGS sequence"/>
</dbReference>
<keyword evidence="8 9" id="KW-0472">Membrane</keyword>
<evidence type="ECO:0000259" key="10">
    <source>
        <dbReference type="Pfam" id="PF00999"/>
    </source>
</evidence>
<dbReference type="PANTHER" id="PTHR42751:SF3">
    <property type="entry name" value="SODIUM_GLUTAMATE SYMPORTER"/>
    <property type="match status" value="1"/>
</dbReference>
<comment type="subcellular location">
    <subcellularLocation>
        <location evidence="1">Membrane</location>
        <topology evidence="1">Multi-pass membrane protein</topology>
    </subcellularLocation>
</comment>
<sequence>MHEIGFIRDLALVMLVAGATTILFQRLRQPVLLGYILAGVLIGPHTPGMLVADAQAIDDISNLGVVLLMFTLGLEFSVRKLREVGIGVLLVAVLEVGLMLWVGTGMGRAFGWKGIDALFLGAIIALSSTMVATRTLKDTGKQAEPFAKLVIGLLVAEDVLAIVMLTLLTALAVGGSVHAGTAFAVIGHLGLFVVVGMILGLLLLPRLVDYVAGFGRDETLLVSVLGICFGASLLAAQMGFSVALGAFIAGAVVAEARSVGRVLHLVEPLRDMFAALFFVAIGLKIDPAMLWQYALPALLIACVVVVGKTLACSFGILALGHDARAALRSGLGMAQIGEFSFVIATLGLSLHVTSDFLYPIAVAVSVLCMAASPYLNRSSDRVADGLARIVPRPLHVLLDSYSGWLENLGPVNENAALAAMFRRLLWHIAINVLLVVTLFVIGAYVNAHGWDWFSRFGIQRDLRHALIWACALFLSLPMLIAVYRKAEALGMLLAELGIRERYTGAYTHAIRKVLARMIPLATLFALALLVGALGSAILPPRGVALSLLVALVVLAVVLWRTLVKLHARLQAALKETLDKPEPPAPEHSP</sequence>
<feature type="transmembrane region" description="Helical" evidence="9">
    <location>
        <begin position="297"/>
        <end position="319"/>
    </location>
</feature>
<feature type="transmembrane region" description="Helical" evidence="9">
    <location>
        <begin position="31"/>
        <end position="48"/>
    </location>
</feature>
<evidence type="ECO:0000256" key="7">
    <source>
        <dbReference type="ARBA" id="ARBA00023065"/>
    </source>
</evidence>
<evidence type="ECO:0000256" key="8">
    <source>
        <dbReference type="ARBA" id="ARBA00023136"/>
    </source>
</evidence>
<feature type="transmembrane region" description="Helical" evidence="9">
    <location>
        <begin position="60"/>
        <end position="77"/>
    </location>
</feature>
<keyword evidence="6 9" id="KW-1133">Transmembrane helix</keyword>
<dbReference type="InterPro" id="IPR006153">
    <property type="entry name" value="Cation/H_exchanger_TM"/>
</dbReference>
<feature type="transmembrane region" description="Helical" evidence="9">
    <location>
        <begin position="6"/>
        <end position="24"/>
    </location>
</feature>
<reference evidence="13 14" key="1">
    <citation type="submission" date="2020-10" db="EMBL/GenBank/DDBJ databases">
        <title>Phylogeny of dyella-like bacteria.</title>
        <authorList>
            <person name="Fu J."/>
        </authorList>
    </citation>
    <scope>NUCLEOTIDE SEQUENCE [LARGE SCALE GENOMIC DNA]</scope>
    <source>
        <strain evidence="13 14">KACC 19113</strain>
    </source>
</reference>
<dbReference type="PANTHER" id="PTHR42751">
    <property type="entry name" value="SODIUM/HYDROGEN EXCHANGER FAMILY/TRKA DOMAIN PROTEIN"/>
    <property type="match status" value="1"/>
</dbReference>
<organism evidence="13 14">
    <name type="scientific">Rhodanobacter hydrolyticus</name>
    <dbReference type="NCBI Taxonomy" id="2250595"/>
    <lineage>
        <taxon>Bacteria</taxon>
        <taxon>Pseudomonadati</taxon>
        <taxon>Pseudomonadota</taxon>
        <taxon>Gammaproteobacteria</taxon>
        <taxon>Lysobacterales</taxon>
        <taxon>Rhodanobacteraceae</taxon>
        <taxon>Rhodanobacter</taxon>
    </lineage>
</organism>
<evidence type="ECO:0000313" key="14">
    <source>
        <dbReference type="Proteomes" id="UP001620339"/>
    </source>
</evidence>
<keyword evidence="4" id="KW-0050">Antiport</keyword>
<dbReference type="RefSeq" id="WP_192157660.1">
    <property type="nucleotide sequence ID" value="NZ_JADIKK010000007.1"/>
</dbReference>
<proteinExistence type="inferred from homology"/>
<evidence type="ECO:0000256" key="6">
    <source>
        <dbReference type="ARBA" id="ARBA00022989"/>
    </source>
</evidence>
<accession>A0ABW8JBM0</accession>
<feature type="transmembrane region" description="Helical" evidence="9">
    <location>
        <begin position="84"/>
        <end position="103"/>
    </location>
</feature>
<comment type="caution">
    <text evidence="13">The sequence shown here is derived from an EMBL/GenBank/DDBJ whole genome shotgun (WGS) entry which is preliminary data.</text>
</comment>
<evidence type="ECO:0000256" key="4">
    <source>
        <dbReference type="ARBA" id="ARBA00022449"/>
    </source>
</evidence>
<keyword evidence="5 9" id="KW-0812">Transmembrane</keyword>
<feature type="transmembrane region" description="Helical" evidence="9">
    <location>
        <begin position="219"/>
        <end position="236"/>
    </location>
</feature>
<feature type="transmembrane region" description="Helical" evidence="9">
    <location>
        <begin position="517"/>
        <end position="537"/>
    </location>
</feature>
<dbReference type="EMBL" id="JADIKK010000008">
    <property type="protein sequence ID" value="MFK2876088.1"/>
    <property type="molecule type" value="Genomic_DNA"/>
</dbReference>
<feature type="transmembrane region" description="Helical" evidence="9">
    <location>
        <begin position="356"/>
        <end position="375"/>
    </location>
</feature>
<evidence type="ECO:0000256" key="3">
    <source>
        <dbReference type="ARBA" id="ARBA00022448"/>
    </source>
</evidence>
<feature type="transmembrane region" description="Helical" evidence="9">
    <location>
        <begin position="465"/>
        <end position="483"/>
    </location>
</feature>
<evidence type="ECO:0000256" key="5">
    <source>
        <dbReference type="ARBA" id="ARBA00022692"/>
    </source>
</evidence>
<dbReference type="Gene3D" id="1.20.1530.20">
    <property type="match status" value="1"/>
</dbReference>
<gene>
    <name evidence="11" type="ORF">ISP25_00925</name>
    <name evidence="12" type="ORF">ISP25_03285</name>
    <name evidence="13" type="ORF">ISP25_21545</name>
</gene>
<feature type="domain" description="Cation/H+ exchanger transmembrane" evidence="10">
    <location>
        <begin position="14"/>
        <end position="375"/>
    </location>
</feature>
<feature type="transmembrane region" description="Helical" evidence="9">
    <location>
        <begin position="424"/>
        <end position="445"/>
    </location>
</feature>
<evidence type="ECO:0000256" key="1">
    <source>
        <dbReference type="ARBA" id="ARBA00004141"/>
    </source>
</evidence>
<evidence type="ECO:0000256" key="9">
    <source>
        <dbReference type="SAM" id="Phobius"/>
    </source>
</evidence>
<name>A0ABW8JBM0_9GAMM</name>
<dbReference type="EMBL" id="JADIKK010000008">
    <property type="protein sequence ID" value="MFK2879654.1"/>
    <property type="molecule type" value="Genomic_DNA"/>
</dbReference>
<protein>
    <submittedName>
        <fullName evidence="13">Cation:proton antiporter</fullName>
    </submittedName>
</protein>
<evidence type="ECO:0000313" key="12">
    <source>
        <dbReference type="EMBL" id="MFK2876088.1"/>
    </source>
</evidence>
<evidence type="ECO:0000313" key="11">
    <source>
        <dbReference type="EMBL" id="MFK2875635.1"/>
    </source>
</evidence>
<dbReference type="EMBL" id="JADIKK010000007">
    <property type="protein sequence ID" value="MFK2875635.1"/>
    <property type="molecule type" value="Genomic_DNA"/>
</dbReference>
<keyword evidence="3" id="KW-0813">Transport</keyword>
<keyword evidence="7" id="KW-0406">Ion transport</keyword>
<dbReference type="Pfam" id="PF00999">
    <property type="entry name" value="Na_H_Exchanger"/>
    <property type="match status" value="1"/>
</dbReference>
<dbReference type="InterPro" id="IPR038770">
    <property type="entry name" value="Na+/solute_symporter_sf"/>
</dbReference>
<evidence type="ECO:0000313" key="13">
    <source>
        <dbReference type="EMBL" id="MFK2879654.1"/>
    </source>
</evidence>
<evidence type="ECO:0000256" key="2">
    <source>
        <dbReference type="ARBA" id="ARBA00005551"/>
    </source>
</evidence>
<feature type="transmembrane region" description="Helical" evidence="9">
    <location>
        <begin position="331"/>
        <end position="350"/>
    </location>
</feature>